<organism evidence="1 2">
    <name type="scientific">Colletotrichum lupini</name>
    <dbReference type="NCBI Taxonomy" id="145971"/>
    <lineage>
        <taxon>Eukaryota</taxon>
        <taxon>Fungi</taxon>
        <taxon>Dikarya</taxon>
        <taxon>Ascomycota</taxon>
        <taxon>Pezizomycotina</taxon>
        <taxon>Sordariomycetes</taxon>
        <taxon>Hypocreomycetidae</taxon>
        <taxon>Glomerellales</taxon>
        <taxon>Glomerellaceae</taxon>
        <taxon>Colletotrichum</taxon>
        <taxon>Colletotrichum acutatum species complex</taxon>
    </lineage>
</organism>
<dbReference type="AlphaFoldDB" id="A0A9Q8SDX2"/>
<protein>
    <submittedName>
        <fullName evidence="1">Uncharacterized protein</fullName>
    </submittedName>
</protein>
<evidence type="ECO:0000313" key="2">
    <source>
        <dbReference type="Proteomes" id="UP000830671"/>
    </source>
</evidence>
<gene>
    <name evidence="1" type="ORF">CLUP02_02253</name>
</gene>
<dbReference type="Proteomes" id="UP000830671">
    <property type="component" value="Chromosome 1"/>
</dbReference>
<dbReference type="KEGG" id="clup:CLUP02_02253"/>
<proteinExistence type="predicted"/>
<sequence>MYSQLSVFDKGWGPALQTFLLPFSSVVLAITSWTDRSSSLESSRRRQCLPRWIVAAGQVHSGTEDPRRTLKLHVSQGRCLCRLFPIRTDTLLLRTYSRYRIAMNWASM</sequence>
<dbReference type="RefSeq" id="XP_049137242.1">
    <property type="nucleotide sequence ID" value="XM_049281285.1"/>
</dbReference>
<dbReference type="GeneID" id="73336295"/>
<keyword evidence="2" id="KW-1185">Reference proteome</keyword>
<dbReference type="EMBL" id="CP019471">
    <property type="protein sequence ID" value="UQC75597.1"/>
    <property type="molecule type" value="Genomic_DNA"/>
</dbReference>
<reference evidence="1" key="1">
    <citation type="journal article" date="2021" name="Mol. Plant Microbe Interact.">
        <title>Complete Genome Sequence of the Plant-Pathogenic Fungus Colletotrichum lupini.</title>
        <authorList>
            <person name="Baroncelli R."/>
            <person name="Pensec F."/>
            <person name="Da Lio D."/>
            <person name="Boufleur T."/>
            <person name="Vicente I."/>
            <person name="Sarrocco S."/>
            <person name="Picot A."/>
            <person name="Baraldi E."/>
            <person name="Sukno S."/>
            <person name="Thon M."/>
            <person name="Le Floch G."/>
        </authorList>
    </citation>
    <scope>NUCLEOTIDE SEQUENCE</scope>
    <source>
        <strain evidence="1">IMI 504893</strain>
    </source>
</reference>
<name>A0A9Q8SDX2_9PEZI</name>
<evidence type="ECO:0000313" key="1">
    <source>
        <dbReference type="EMBL" id="UQC75597.1"/>
    </source>
</evidence>
<accession>A0A9Q8SDX2</accession>